<dbReference type="PANTHER" id="PTHR38812">
    <property type="entry name" value="MU-LIKE PROPHAGE FLUMU PROTEIN GP42"/>
    <property type="match status" value="1"/>
</dbReference>
<feature type="coiled-coil region" evidence="2">
    <location>
        <begin position="587"/>
        <end position="658"/>
    </location>
</feature>
<evidence type="ECO:0000256" key="2">
    <source>
        <dbReference type="SAM" id="Coils"/>
    </source>
</evidence>
<evidence type="ECO:0000313" key="6">
    <source>
        <dbReference type="EMBL" id="CAB4123574.1"/>
    </source>
</evidence>
<dbReference type="NCBIfam" id="TIGR02675">
    <property type="entry name" value="tape_meas_nterm"/>
    <property type="match status" value="1"/>
</dbReference>
<dbReference type="InterPro" id="IPR053058">
    <property type="entry name" value="Mulikevirus_tape_measure"/>
</dbReference>
<keyword evidence="1" id="KW-1245">Viral tail assembly</keyword>
<keyword evidence="2" id="KW-0175">Coiled coil</keyword>
<feature type="domain" description="Bacteriophage tail tape measure C-terminal" evidence="3">
    <location>
        <begin position="1046"/>
        <end position="1114"/>
    </location>
</feature>
<organism evidence="7">
    <name type="scientific">uncultured Caudovirales phage</name>
    <dbReference type="NCBI Taxonomy" id="2100421"/>
    <lineage>
        <taxon>Viruses</taxon>
        <taxon>Duplodnaviria</taxon>
        <taxon>Heunggongvirae</taxon>
        <taxon>Uroviricota</taxon>
        <taxon>Caudoviricetes</taxon>
        <taxon>Peduoviridae</taxon>
        <taxon>Maltschvirus</taxon>
        <taxon>Maltschvirus maltsch</taxon>
    </lineage>
</organism>
<sequence length="1258" mass="137087">MAVAGDIRVVMTLDDKDFTVKVKNSGKVIRDLTEDMKQAAESSKNIEKHITSLTSSFHSSIQTLGLIRFAIYDLRDAFGATVQPIIKASAEIERMTKLMEGLSLETDKQAKKMDAVKNRDFVFNMAQNAPFDVNTLTDSFVKLKSAGIDPTNGSMQTLVDSVAKFGGSSDILHRASIAIQQMAGKGVISMEELRQQLGEAIPNAMQAMAIGAGMSMAELNAHVKKGEVESLSALDRMMAVLREWNTGAAAAMMDTWTGQFEKLKTQFTLFANTIGNGGVFERLKADLKELNNWFASDSAQAFGQRVSVALDRAVTGVENLTKFLYENWTVVKTIGEALIFAYAGSKLFSAFNSVRSLIDGLTEKYVTAVKLTSDAEMLRVKVANASSEQIVTLKKAEIAALGEVNAQKIIQDNNLARQEITAMQAKYVTLMAEHNQYYDMYLAADKIAATGRLENGKFISAEEKMLQKEISLSYFERAMAAERMAVATKASEMEARAAITDTTVALRANLVATQAEMAAVGVAATETAASVGILDGALALLGGPIGAITTLLTLGAFAWWEWGNKSKEAIDKANYSIKNGMGTIADYVTKQKELVAKRKEIADLENRLADDSKLNRLDPAAYTATQLKAKNEELARLKREEQQIIEDGQKAIEQSEKNGIKSSVRMNQQAIQDRLDDITTAANREEGAWTTKLNAQEMSYKDYSVKLGEIAVKKWKDEIDLVDRSLAIIDGLVSKSTGQAKAGYEAQRNNILSLRAELEKSLASAQKIGSSPDMVASKTATSGLGNISKDDNRTPLQKFADKIEEDTAKLKQASNDAKGELAKFDAMVSNGEFNYKVKTGKNQWTTYFPTEEEIAQVRKGIQGKMDAAQNNKEVDKLLSESASARDKIAKLLSNANVQIASADENLDADSKNAVTKRMQSLKEQLESIKTAITKAAWFDGPEGDKAREALSHIGEFTTAVLGGQAKEESTAFILKTRNERKKFQEEAIISNRVMLDTQFNDMVKTKYKELMAQVNLEGQTTEDIKALWEEYYKWAEAATKSHEVKMRTPLQKLSDDWNDITTQMQNATVGWANSAVDAFVQFTKTGKMSFSSLIDSILTDILRMQTQKMFANTLMPLLEAGGKALAGMFGFADGGIMTSEGPMQLRKYASGGIANGPQLAMYGEGSMNEAYVPLPDGKTIPVTMNGGGGGGVIVNVFEAPGTKGTVNQTKNQDGSISIDIVIDQIEGKMARNVAAGRGSLSGAMEKTYGLNRAMGAVR</sequence>
<accession>A0A6J7WPS8</accession>
<keyword evidence="1" id="KW-1188">Viral release from host cell</keyword>
<gene>
    <name evidence="7" type="ORF">UFOVP220_137</name>
    <name evidence="5" type="ORF">UFOVP26_89</name>
    <name evidence="6" type="ORF">UFOVP44_8</name>
</gene>
<proteinExistence type="predicted"/>
<protein>
    <submittedName>
        <fullName evidence="7">Caudovirus, tape measure, N-terminal</fullName>
    </submittedName>
</protein>
<evidence type="ECO:0000313" key="7">
    <source>
        <dbReference type="EMBL" id="CAB5219757.1"/>
    </source>
</evidence>
<dbReference type="InterPro" id="IPR013491">
    <property type="entry name" value="Tape_meas_N"/>
</dbReference>
<dbReference type="EMBL" id="LR796152">
    <property type="protein sequence ID" value="CAB4122135.1"/>
    <property type="molecule type" value="Genomic_DNA"/>
</dbReference>
<dbReference type="EMBL" id="LR798268">
    <property type="protein sequence ID" value="CAB5219757.1"/>
    <property type="molecule type" value="Genomic_DNA"/>
</dbReference>
<evidence type="ECO:0000256" key="1">
    <source>
        <dbReference type="ARBA" id="ARBA00022465"/>
    </source>
</evidence>
<name>A0A6J7WPS8_9CAUD</name>
<dbReference type="Pfam" id="PF09718">
    <property type="entry name" value="Tape_meas_lam_C"/>
    <property type="match status" value="1"/>
</dbReference>
<feature type="coiled-coil region" evidence="2">
    <location>
        <begin position="874"/>
        <end position="931"/>
    </location>
</feature>
<dbReference type="Pfam" id="PF20155">
    <property type="entry name" value="TMP_3"/>
    <property type="match status" value="1"/>
</dbReference>
<dbReference type="EMBL" id="LR796176">
    <property type="protein sequence ID" value="CAB4123574.1"/>
    <property type="molecule type" value="Genomic_DNA"/>
</dbReference>
<reference evidence="7" key="1">
    <citation type="submission" date="2020-05" db="EMBL/GenBank/DDBJ databases">
        <authorList>
            <person name="Chiriac C."/>
            <person name="Salcher M."/>
            <person name="Ghai R."/>
            <person name="Kavagutti S V."/>
        </authorList>
    </citation>
    <scope>NUCLEOTIDE SEQUENCE</scope>
</reference>
<dbReference type="GO" id="GO:0098003">
    <property type="term" value="P:viral tail assembly"/>
    <property type="evidence" value="ECO:0007669"/>
    <property type="project" value="UniProtKB-KW"/>
</dbReference>
<dbReference type="InterPro" id="IPR006431">
    <property type="entry name" value="Phage_tape_meas_C"/>
</dbReference>
<feature type="domain" description="Tape measure protein N-terminal" evidence="4">
    <location>
        <begin position="85"/>
        <end position="275"/>
    </location>
</feature>
<dbReference type="PANTHER" id="PTHR38812:SF2">
    <property type="entry name" value="MU-LIKE PROPHAGE FLUMU PROTEIN GP42"/>
    <property type="match status" value="1"/>
</dbReference>
<evidence type="ECO:0000259" key="3">
    <source>
        <dbReference type="Pfam" id="PF09718"/>
    </source>
</evidence>
<evidence type="ECO:0000313" key="5">
    <source>
        <dbReference type="EMBL" id="CAB4122135.1"/>
    </source>
</evidence>
<evidence type="ECO:0000259" key="4">
    <source>
        <dbReference type="Pfam" id="PF20155"/>
    </source>
</evidence>